<feature type="compositionally biased region" description="Acidic residues" evidence="5">
    <location>
        <begin position="264"/>
        <end position="308"/>
    </location>
</feature>
<dbReference type="PANTHER" id="PTHR23405:SF4">
    <property type="entry name" value="PROTEIN MAK16 HOMOLOG"/>
    <property type="match status" value="1"/>
</dbReference>
<evidence type="ECO:0000259" key="6">
    <source>
        <dbReference type="Pfam" id="PF01778"/>
    </source>
</evidence>
<feature type="compositionally biased region" description="Gly residues" evidence="5">
    <location>
        <begin position="371"/>
        <end position="382"/>
    </location>
</feature>
<feature type="compositionally biased region" description="Gly residues" evidence="5">
    <location>
        <begin position="227"/>
        <end position="237"/>
    </location>
</feature>
<feature type="compositionally biased region" description="Basic residues" evidence="5">
    <location>
        <begin position="313"/>
        <end position="322"/>
    </location>
</feature>
<dbReference type="EMBL" id="HBDZ01014231">
    <property type="protein sequence ID" value="CAD8248937.1"/>
    <property type="molecule type" value="Transcribed_RNA"/>
</dbReference>
<organism evidence="7">
    <name type="scientific">Prasinoderma coloniale</name>
    <dbReference type="NCBI Taxonomy" id="156133"/>
    <lineage>
        <taxon>Eukaryota</taxon>
        <taxon>Viridiplantae</taxon>
        <taxon>Prasinodermophyta</taxon>
        <taxon>Prasinodermophyceae</taxon>
        <taxon>Prasinodermales</taxon>
        <taxon>Prasinodermaceae</taxon>
        <taxon>Prasinoderma</taxon>
    </lineage>
</organism>
<dbReference type="InterPro" id="IPR029004">
    <property type="entry name" value="Ribosomal_eL28/Mak16"/>
</dbReference>
<sequence>MQHDEVIWQVINQGHCSFKVKTVTQNFCKNEMNVTGLCNRSSCPLANSRYATIQEDKGRLYLCTKSIERAHLPSRLWDRVRLSRNYAKALEQVSDALEFWPKYLVHKNKQRLTKMTQMLIRMRKLALRAMPKLVPVSASREAKERRKEAKALQAAKVDKAIENELLQRLQQGTYGEIYNFPMQQFGKVLDREKVADKDADDLARRIAEEEEDAQAELDAEEAEAGEGGEAGGSGSGGADFFEEAYSDEEDEEDDLDLNFGGADSDQEPTDSDDYNYTDSEEEDADSQSDEEGGVSGDSDSDEEEEEDFEAARKGKGKGKRKAPAPAGDKAKAAAQPVKAKAKPAKKKAKRTGGGRPHMEVEYEEEREAQGARGGGSRGSFDF</sequence>
<evidence type="ECO:0000256" key="4">
    <source>
        <dbReference type="PIRNR" id="PIRNR003352"/>
    </source>
</evidence>
<feature type="compositionally biased region" description="Acidic residues" evidence="5">
    <location>
        <begin position="240"/>
        <end position="256"/>
    </location>
</feature>
<accession>A0A7R9TYG8</accession>
<dbReference type="PANTHER" id="PTHR23405">
    <property type="entry name" value="MAINTENANCE OF KILLER 16 MAK16 PROTEIN-RELATED"/>
    <property type="match status" value="1"/>
</dbReference>
<evidence type="ECO:0000256" key="2">
    <source>
        <dbReference type="ARBA" id="ARBA00005514"/>
    </source>
</evidence>
<comment type="subcellular location">
    <subcellularLocation>
        <location evidence="1">Nucleus</location>
    </subcellularLocation>
</comment>
<feature type="compositionally biased region" description="Low complexity" evidence="5">
    <location>
        <begin position="323"/>
        <end position="338"/>
    </location>
</feature>
<evidence type="ECO:0000256" key="1">
    <source>
        <dbReference type="ARBA" id="ARBA00004123"/>
    </source>
</evidence>
<comment type="similarity">
    <text evidence="2 4">Belongs to the MAK16 family.</text>
</comment>
<dbReference type="Pfam" id="PF01778">
    <property type="entry name" value="Ribosomal_L28e"/>
    <property type="match status" value="1"/>
</dbReference>
<evidence type="ECO:0000313" key="7">
    <source>
        <dbReference type="EMBL" id="CAD8248937.1"/>
    </source>
</evidence>
<reference evidence="7" key="1">
    <citation type="submission" date="2021-01" db="EMBL/GenBank/DDBJ databases">
        <authorList>
            <person name="Corre E."/>
            <person name="Pelletier E."/>
            <person name="Niang G."/>
            <person name="Scheremetjew M."/>
            <person name="Finn R."/>
            <person name="Kale V."/>
            <person name="Holt S."/>
            <person name="Cochrane G."/>
            <person name="Meng A."/>
            <person name="Brown T."/>
            <person name="Cohen L."/>
        </authorList>
    </citation>
    <scope>NUCLEOTIDE SEQUENCE</scope>
    <source>
        <strain evidence="7">CCMP1413</strain>
    </source>
</reference>
<dbReference type="GO" id="GO:0000460">
    <property type="term" value="P:maturation of 5.8S rRNA"/>
    <property type="evidence" value="ECO:0007669"/>
    <property type="project" value="TreeGrafter"/>
</dbReference>
<dbReference type="GO" id="GO:0030687">
    <property type="term" value="C:preribosome, large subunit precursor"/>
    <property type="evidence" value="ECO:0007669"/>
    <property type="project" value="TreeGrafter"/>
</dbReference>
<protein>
    <recommendedName>
        <fullName evidence="4">Protein MAK16 homolog</fullName>
    </recommendedName>
</protein>
<feature type="region of interest" description="Disordered" evidence="5">
    <location>
        <begin position="209"/>
        <end position="382"/>
    </location>
</feature>
<evidence type="ECO:0000256" key="3">
    <source>
        <dbReference type="ARBA" id="ARBA00023242"/>
    </source>
</evidence>
<dbReference type="InterPro" id="IPR006958">
    <property type="entry name" value="Mak16"/>
</dbReference>
<keyword evidence="3 4" id="KW-0539">Nucleus</keyword>
<dbReference type="GO" id="GO:0005730">
    <property type="term" value="C:nucleolus"/>
    <property type="evidence" value="ECO:0007669"/>
    <property type="project" value="UniProtKB-UniRule"/>
</dbReference>
<dbReference type="FunFam" id="3.30.390.110:FF:000001">
    <property type="entry name" value="Protein MAK16 homolog"/>
    <property type="match status" value="1"/>
</dbReference>
<feature type="compositionally biased region" description="Acidic residues" evidence="5">
    <location>
        <begin position="209"/>
        <end position="226"/>
    </location>
</feature>
<dbReference type="PIRSF" id="PIRSF003352">
    <property type="entry name" value="MAK16"/>
    <property type="match status" value="1"/>
</dbReference>
<dbReference type="Gene3D" id="3.30.390.110">
    <property type="match status" value="1"/>
</dbReference>
<feature type="compositionally biased region" description="Basic residues" evidence="5">
    <location>
        <begin position="339"/>
        <end position="352"/>
    </location>
</feature>
<dbReference type="Pfam" id="PF04874">
    <property type="entry name" value="Mak16"/>
    <property type="match status" value="1"/>
</dbReference>
<dbReference type="AlphaFoldDB" id="A0A7R9TYG8"/>
<dbReference type="GO" id="GO:0000470">
    <property type="term" value="P:maturation of LSU-rRNA"/>
    <property type="evidence" value="ECO:0007669"/>
    <property type="project" value="TreeGrafter"/>
</dbReference>
<gene>
    <name evidence="7" type="ORF">PCOL08062_LOCUS10915</name>
</gene>
<proteinExistence type="inferred from homology"/>
<evidence type="ECO:0000256" key="5">
    <source>
        <dbReference type="SAM" id="MobiDB-lite"/>
    </source>
</evidence>
<name>A0A7R9TYG8_9VIRI</name>
<feature type="domain" description="Ribosomal eL28/Mak16" evidence="6">
    <location>
        <begin position="6"/>
        <end position="118"/>
    </location>
</feature>